<dbReference type="PROSITE" id="PS01094">
    <property type="entry name" value="UPF0076"/>
    <property type="match status" value="1"/>
</dbReference>
<protein>
    <submittedName>
        <fullName evidence="2">RidA family protein</fullName>
    </submittedName>
</protein>
<dbReference type="GO" id="GO:0005829">
    <property type="term" value="C:cytosol"/>
    <property type="evidence" value="ECO:0007669"/>
    <property type="project" value="TreeGrafter"/>
</dbReference>
<evidence type="ECO:0000313" key="3">
    <source>
        <dbReference type="Proteomes" id="UP000515928"/>
    </source>
</evidence>
<dbReference type="AlphaFoldDB" id="A0A7G9S1G6"/>
<proteinExistence type="inferred from homology"/>
<comment type="similarity">
    <text evidence="1">Belongs to the RutC family.</text>
</comment>
<dbReference type="GO" id="GO:0019239">
    <property type="term" value="F:deaminase activity"/>
    <property type="evidence" value="ECO:0007669"/>
    <property type="project" value="TreeGrafter"/>
</dbReference>
<accession>A0A7G9S1G6</accession>
<dbReference type="Pfam" id="PF01042">
    <property type="entry name" value="Ribonuc_L-PSP"/>
    <property type="match status" value="1"/>
</dbReference>
<gene>
    <name evidence="2" type="ORF">H9L01_04870</name>
</gene>
<dbReference type="NCBIfam" id="TIGR00004">
    <property type="entry name" value="Rid family detoxifying hydrolase"/>
    <property type="match status" value="1"/>
</dbReference>
<dbReference type="Gene3D" id="3.30.1330.40">
    <property type="entry name" value="RutC-like"/>
    <property type="match status" value="1"/>
</dbReference>
<dbReference type="KEGG" id="eio:H9L01_04870"/>
<dbReference type="InterPro" id="IPR019897">
    <property type="entry name" value="RidA_CS"/>
</dbReference>
<evidence type="ECO:0000313" key="2">
    <source>
        <dbReference type="EMBL" id="QNN61691.1"/>
    </source>
</evidence>
<dbReference type="CDD" id="cd00448">
    <property type="entry name" value="YjgF_YER057c_UK114_family"/>
    <property type="match status" value="1"/>
</dbReference>
<dbReference type="PANTHER" id="PTHR11803:SF39">
    <property type="entry name" value="2-IMINOBUTANOATE_2-IMINOPROPANOATE DEAMINASE"/>
    <property type="match status" value="1"/>
</dbReference>
<dbReference type="FunFam" id="3.30.1330.40:FF:000001">
    <property type="entry name" value="L-PSP family endoribonuclease"/>
    <property type="match status" value="1"/>
</dbReference>
<dbReference type="PANTHER" id="PTHR11803">
    <property type="entry name" value="2-IMINOBUTANOATE/2-IMINOPROPANOATE DEAMINASE RIDA"/>
    <property type="match status" value="1"/>
</dbReference>
<sequence length="124" mass="13200">MKKVHNTDKAPKAIGPYVQAVEANGFIFTSGQLGLNPETGTLQEGIEAQAHQVMKNLQSVLENAGSDFSKVVKTTILLSDIADFATVNEIYGSYFGGEFPARSAYQVATLPLGGLIEIELIALA</sequence>
<dbReference type="RefSeq" id="WP_187534887.1">
    <property type="nucleotide sequence ID" value="NZ_CBCSHU010000015.1"/>
</dbReference>
<organism evidence="2 3">
    <name type="scientific">Erysipelothrix inopinata</name>
    <dbReference type="NCBI Taxonomy" id="225084"/>
    <lineage>
        <taxon>Bacteria</taxon>
        <taxon>Bacillati</taxon>
        <taxon>Bacillota</taxon>
        <taxon>Erysipelotrichia</taxon>
        <taxon>Erysipelotrichales</taxon>
        <taxon>Erysipelotrichaceae</taxon>
        <taxon>Erysipelothrix</taxon>
    </lineage>
</organism>
<keyword evidence="3" id="KW-1185">Reference proteome</keyword>
<dbReference type="InterPro" id="IPR035959">
    <property type="entry name" value="RutC-like_sf"/>
</dbReference>
<reference evidence="2 3" key="1">
    <citation type="submission" date="2020-08" db="EMBL/GenBank/DDBJ databases">
        <title>Genome sequence of Erysipelothrix inopinata DSM 15511T.</title>
        <authorList>
            <person name="Hyun D.-W."/>
            <person name="Bae J.-W."/>
        </authorList>
    </citation>
    <scope>NUCLEOTIDE SEQUENCE [LARGE SCALE GENOMIC DNA]</scope>
    <source>
        <strain evidence="2 3">DSM 15511</strain>
    </source>
</reference>
<dbReference type="InterPro" id="IPR006056">
    <property type="entry name" value="RidA"/>
</dbReference>
<dbReference type="SUPFAM" id="SSF55298">
    <property type="entry name" value="YjgF-like"/>
    <property type="match status" value="1"/>
</dbReference>
<dbReference type="InterPro" id="IPR006175">
    <property type="entry name" value="YjgF/YER057c/UK114"/>
</dbReference>
<dbReference type="EMBL" id="CP060715">
    <property type="protein sequence ID" value="QNN61691.1"/>
    <property type="molecule type" value="Genomic_DNA"/>
</dbReference>
<evidence type="ECO:0000256" key="1">
    <source>
        <dbReference type="ARBA" id="ARBA00010552"/>
    </source>
</evidence>
<name>A0A7G9S1G6_9FIRM</name>
<dbReference type="Proteomes" id="UP000515928">
    <property type="component" value="Chromosome"/>
</dbReference>